<dbReference type="InterPro" id="IPR010935">
    <property type="entry name" value="SMC_hinge"/>
</dbReference>
<comment type="caution">
    <text evidence="6">The sequence shown here is derived from an EMBL/GenBank/DDBJ whole genome shotgun (WGS) entry which is preliminary data.</text>
</comment>
<keyword evidence="1 2" id="KW-0175">Coiled coil</keyword>
<dbReference type="InterPro" id="IPR027417">
    <property type="entry name" value="P-loop_NTPase"/>
</dbReference>
<evidence type="ECO:0000259" key="4">
    <source>
        <dbReference type="Pfam" id="PF02463"/>
    </source>
</evidence>
<evidence type="ECO:0000313" key="7">
    <source>
        <dbReference type="Proteomes" id="UP000316562"/>
    </source>
</evidence>
<proteinExistence type="predicted"/>
<gene>
    <name evidence="6" type="ORF">EVJ46_01820</name>
</gene>
<feature type="domain" description="SMC hinge" evidence="5">
    <location>
        <begin position="525"/>
        <end position="599"/>
    </location>
</feature>
<dbReference type="PANTHER" id="PTHR43977">
    <property type="entry name" value="STRUCTURAL MAINTENANCE OF CHROMOSOMES PROTEIN 3"/>
    <property type="match status" value="1"/>
</dbReference>
<dbReference type="GO" id="GO:0051276">
    <property type="term" value="P:chromosome organization"/>
    <property type="evidence" value="ECO:0007669"/>
    <property type="project" value="InterPro"/>
</dbReference>
<feature type="coiled-coil region" evidence="2">
    <location>
        <begin position="360"/>
        <end position="391"/>
    </location>
</feature>
<evidence type="ECO:0000256" key="3">
    <source>
        <dbReference type="SAM" id="MobiDB-lite"/>
    </source>
</evidence>
<feature type="domain" description="RecF/RecN/SMC N-terminal" evidence="4">
    <location>
        <begin position="3"/>
        <end position="1278"/>
    </location>
</feature>
<dbReference type="InterPro" id="IPR024704">
    <property type="entry name" value="SMC"/>
</dbReference>
<dbReference type="Gene3D" id="1.20.1060.20">
    <property type="match status" value="1"/>
</dbReference>
<dbReference type="PIRSF" id="PIRSF005719">
    <property type="entry name" value="SMC"/>
    <property type="match status" value="1"/>
</dbReference>
<dbReference type="Gene3D" id="3.40.50.300">
    <property type="entry name" value="P-loop containing nucleotide triphosphate hydrolases"/>
    <property type="match status" value="2"/>
</dbReference>
<evidence type="ECO:0000259" key="5">
    <source>
        <dbReference type="Pfam" id="PF06470"/>
    </source>
</evidence>
<evidence type="ECO:0000256" key="1">
    <source>
        <dbReference type="ARBA" id="ARBA00023054"/>
    </source>
</evidence>
<evidence type="ECO:0008006" key="8">
    <source>
        <dbReference type="Google" id="ProtNLM"/>
    </source>
</evidence>
<feature type="coiled-coil region" evidence="2">
    <location>
        <begin position="448"/>
        <end position="496"/>
    </location>
</feature>
<dbReference type="Proteomes" id="UP000316562">
    <property type="component" value="Unassembled WGS sequence"/>
</dbReference>
<dbReference type="GO" id="GO:0005694">
    <property type="term" value="C:chromosome"/>
    <property type="evidence" value="ECO:0007669"/>
    <property type="project" value="InterPro"/>
</dbReference>
<dbReference type="InterPro" id="IPR003395">
    <property type="entry name" value="RecF/RecN/SMC_N"/>
</dbReference>
<evidence type="ECO:0000313" key="6">
    <source>
        <dbReference type="EMBL" id="RZD16999.1"/>
    </source>
</evidence>
<dbReference type="InterPro" id="IPR036277">
    <property type="entry name" value="SMC_hinge_sf"/>
</dbReference>
<feature type="coiled-coil region" evidence="2">
    <location>
        <begin position="814"/>
        <end position="998"/>
    </location>
</feature>
<evidence type="ECO:0000256" key="2">
    <source>
        <dbReference type="SAM" id="Coils"/>
    </source>
</evidence>
<feature type="coiled-coil region" evidence="2">
    <location>
        <begin position="175"/>
        <end position="265"/>
    </location>
</feature>
<feature type="compositionally biased region" description="Basic and acidic residues" evidence="3">
    <location>
        <begin position="656"/>
        <end position="672"/>
    </location>
</feature>
<dbReference type="SUPFAM" id="SSF52540">
    <property type="entry name" value="P-loop containing nucleoside triphosphate hydrolases"/>
    <property type="match status" value="2"/>
</dbReference>
<dbReference type="Pfam" id="PF02463">
    <property type="entry name" value="SMC_N"/>
    <property type="match status" value="1"/>
</dbReference>
<dbReference type="SUPFAM" id="SSF75553">
    <property type="entry name" value="Smc hinge domain"/>
    <property type="match status" value="1"/>
</dbReference>
<organism evidence="6 7">
    <name type="scientific">Acididesulfobacter guangdongensis</name>
    <dbReference type="NCBI Taxonomy" id="2597225"/>
    <lineage>
        <taxon>Bacteria</taxon>
        <taxon>Deltaproteobacteria</taxon>
        <taxon>Candidatus Acidulodesulfobacterales</taxon>
        <taxon>Candidatus Acididesulfobacter</taxon>
    </lineage>
</organism>
<dbReference type="Pfam" id="PF06470">
    <property type="entry name" value="SMC_hinge"/>
    <property type="match status" value="1"/>
</dbReference>
<name>A0A519BIC5_ACIG2</name>
<feature type="region of interest" description="Disordered" evidence="3">
    <location>
        <begin position="640"/>
        <end position="672"/>
    </location>
</feature>
<sequence length="1286" mass="146853">MKLKYIELQGFKTFPDKVKIQFDEKISVIVGPNGCGKSNIVDAVRFIAGEQNLKELRLKNMNELVFNGSASKSKKASTVAVAKGVFLNDGEIDFRYKDFPEIAAERRHYKDGESEYRLNGIIVPYREYVNFFIESGISFKFYSILDPLKISSILNYKPEEMRLLFEEASGVIKFKNQKKIALRKLENTNANLARIQDIYGEVEKQEKVLKTQSEELERFKKISEEKRYCEFILYDRARSKAISSIDENKKAVEKFNADIQNLDSQLILNENLIINEKTYFNELNEKFKLQTDSKNKLIIEISGINSDIKYAEEKLVMLNTEKIKKENELKESETFKSRNILKLEDLKYKKEESESAFKKNQEAASSINNEIKQKKKYTEEIKNEIEILNDDILKTVERSQMLNNKKAFNQKNITAYYSRISNSEQLIDKVKQEIAGDEDLLGSKNNLVDSITCTLNELENKLRLKNEELGAAVKQIEELRSVYGKYEKELIELKSHKSRLLEFLEQHEGFSEGSKKLLDKSDEFNILGSLGDILEVSDGYEKIIWEAAGDKLETILIADIEDAKNAATYLNLNDSGSAKLYVLKNAVNNNKFAGINNSDDVRCYADGEGCKIKNLIDSLKLLPLKDKIKINFLEKRNDNISDDNNNSSGSNTSAAENKDNRNNNDSKNKKNEDDAGFDSIFDNAIIEKLAVDFYYAENTDLVFDYIKNKGCFPEINIVSHDGTIFLSSGFIKAGKDKKTEDENILLNKNKLAKLKADISAAEYVLNQKTAEILIKENIIKEINKETENIKVAVQSNKILKITEENDIKHINGRIIKSKERLNILKKELENIKADKNKLEDETEQSRHELENLEVILSEQNIQKKGLDKKLIVYEDEYEEIKEQEVKLRIELSSSQNNLLYLDKEIKNIESSIKSGIFRYNKIKNEIDDLNKTAEAIKENIFAKKNKIDELNIKLIKISDDIKQLDSDLEKIKITIEEKNLISEKLRREKNDNEKKRENALTYIQMFEEKLNELNVYGFTDGETEKYIGIFKETGDKFYDINDSELKKTIIKLKNEIDGAGNINMNASEEYAEVLNRLSFLSSQNNDLNESIKSLEDIIKKLDTVSREKFNSDMTKFKEKFNELFNYLFGGGHTDIVSVRHKSSPAAAAAGNMNSEHFLSDNITSYSDINSGSAEDAAGIEINVQIPGKKLSGLNLLSQGEKVLVTVSLIFAIFLVKKSPFCVIDEVDAPLDDANNARFNKLIKEVSNSSQIIIVTHNKKTMEIGNYIFGITAKEPGISKVVSVTIN</sequence>
<reference evidence="6 7" key="1">
    <citation type="journal article" date="2019" name="ISME J.">
        <title>Insights into ecological role of a new deltaproteobacterial order Candidatus Acidulodesulfobacterales by metagenomics and metatranscriptomics.</title>
        <authorList>
            <person name="Tan S."/>
            <person name="Liu J."/>
            <person name="Fang Y."/>
            <person name="Hedlund B.P."/>
            <person name="Lian Z.H."/>
            <person name="Huang L.Y."/>
            <person name="Li J.T."/>
            <person name="Huang L.N."/>
            <person name="Li W.J."/>
            <person name="Jiang H.C."/>
            <person name="Dong H.L."/>
            <person name="Shu W.S."/>
        </authorList>
    </citation>
    <scope>NUCLEOTIDE SEQUENCE [LARGE SCALE GENOMIC DNA]</scope>
    <source>
        <strain evidence="6">AP2</strain>
    </source>
</reference>
<accession>A0A519BIC5</accession>
<dbReference type="GO" id="GO:0005524">
    <property type="term" value="F:ATP binding"/>
    <property type="evidence" value="ECO:0007669"/>
    <property type="project" value="InterPro"/>
</dbReference>
<dbReference type="EMBL" id="SGBC01000001">
    <property type="protein sequence ID" value="RZD16999.1"/>
    <property type="molecule type" value="Genomic_DNA"/>
</dbReference>
<feature type="coiled-coil region" evidence="2">
    <location>
        <begin position="1077"/>
        <end position="1104"/>
    </location>
</feature>
<feature type="compositionally biased region" description="Low complexity" evidence="3">
    <location>
        <begin position="642"/>
        <end position="653"/>
    </location>
</feature>
<protein>
    <recommendedName>
        <fullName evidence="8">Chromosome partition protein Smc</fullName>
    </recommendedName>
</protein>
<dbReference type="GO" id="GO:0016887">
    <property type="term" value="F:ATP hydrolysis activity"/>
    <property type="evidence" value="ECO:0007669"/>
    <property type="project" value="InterPro"/>
</dbReference>